<proteinExistence type="predicted"/>
<evidence type="ECO:0000313" key="3">
    <source>
        <dbReference type="EMBL" id="UXE62974.1"/>
    </source>
</evidence>
<evidence type="ECO:0000256" key="2">
    <source>
        <dbReference type="SAM" id="Phobius"/>
    </source>
</evidence>
<dbReference type="Proteomes" id="UP001065613">
    <property type="component" value="Chromosome"/>
</dbReference>
<dbReference type="PANTHER" id="PTHR34048">
    <property type="entry name" value="LOW-DENSITY RECEPTOR-LIKE PROTEIN"/>
    <property type="match status" value="1"/>
</dbReference>
<dbReference type="InterPro" id="IPR040377">
    <property type="entry name" value="Ssl2009-like"/>
</dbReference>
<dbReference type="KEGG" id="wna:KA717_09945"/>
<gene>
    <name evidence="3" type="ORF">KA717_09945</name>
</gene>
<reference evidence="3" key="1">
    <citation type="submission" date="2021-04" db="EMBL/GenBank/DDBJ databases">
        <title>Genome sequence of Woronichinia naegeliana from Washington state freshwater lake bloom.</title>
        <authorList>
            <person name="Dreher T.W."/>
        </authorList>
    </citation>
    <scope>NUCLEOTIDE SEQUENCE</scope>
    <source>
        <strain evidence="3">WA131</strain>
    </source>
</reference>
<dbReference type="EMBL" id="CP073041">
    <property type="protein sequence ID" value="UXE62974.1"/>
    <property type="molecule type" value="Genomic_DNA"/>
</dbReference>
<protein>
    <recommendedName>
        <fullName evidence="4">Gas vesicle protein</fullName>
    </recommendedName>
</protein>
<keyword evidence="1" id="KW-0175">Coiled coil</keyword>
<keyword evidence="2" id="KW-1133">Transmembrane helix</keyword>
<keyword evidence="2" id="KW-0812">Transmembrane</keyword>
<dbReference type="PANTHER" id="PTHR34048:SF3">
    <property type="entry name" value="LOW-DENSITY RECEPTOR-LIKE PROTEIN"/>
    <property type="match status" value="1"/>
</dbReference>
<organism evidence="3">
    <name type="scientific">Woronichinia naegeliana WA131</name>
    <dbReference type="NCBI Taxonomy" id="2824559"/>
    <lineage>
        <taxon>Bacteria</taxon>
        <taxon>Bacillati</taxon>
        <taxon>Cyanobacteriota</taxon>
        <taxon>Cyanophyceae</taxon>
        <taxon>Synechococcales</taxon>
        <taxon>Coelosphaeriaceae</taxon>
        <taxon>Woronichinia</taxon>
    </lineage>
</organism>
<keyword evidence="2" id="KW-0472">Membrane</keyword>
<dbReference type="AlphaFoldDB" id="A0A977KZY2"/>
<name>A0A977KZY2_9CYAN</name>
<sequence length="103" mass="11106">MSQRNNFAGGFLLGTLIGGTVGGIVGVLLANRQNKTVLEEGEQSLSFSDANTGNLFDTEANIELARRRLEDKIAQLNVAIDDVRHQLGNVNGVVVETKEENHS</sequence>
<accession>A0A977KZY2</accession>
<feature type="transmembrane region" description="Helical" evidence="2">
    <location>
        <begin position="6"/>
        <end position="30"/>
    </location>
</feature>
<evidence type="ECO:0000256" key="1">
    <source>
        <dbReference type="SAM" id="Coils"/>
    </source>
</evidence>
<evidence type="ECO:0008006" key="4">
    <source>
        <dbReference type="Google" id="ProtNLM"/>
    </source>
</evidence>
<feature type="coiled-coil region" evidence="1">
    <location>
        <begin position="59"/>
        <end position="86"/>
    </location>
</feature>